<name>A0ABZ1YMU7_9NOCA</name>
<dbReference type="EMBL" id="CP109441">
    <property type="protein sequence ID" value="WUV44343.1"/>
    <property type="molecule type" value="Genomic_DNA"/>
</dbReference>
<reference evidence="2" key="1">
    <citation type="submission" date="2022-10" db="EMBL/GenBank/DDBJ databases">
        <title>The complete genomes of actinobacterial strains from the NBC collection.</title>
        <authorList>
            <person name="Joergensen T.S."/>
            <person name="Alvarez Arevalo M."/>
            <person name="Sterndorff E.B."/>
            <person name="Faurdal D."/>
            <person name="Vuksanovic O."/>
            <person name="Mourched A.-S."/>
            <person name="Charusanti P."/>
            <person name="Shaw S."/>
            <person name="Blin K."/>
            <person name="Weber T."/>
        </authorList>
    </citation>
    <scope>NUCLEOTIDE SEQUENCE</scope>
    <source>
        <strain evidence="2">NBC_01482</strain>
    </source>
</reference>
<keyword evidence="3" id="KW-1185">Reference proteome</keyword>
<dbReference type="RefSeq" id="WP_327097753.1">
    <property type="nucleotide sequence ID" value="NZ_CP109149.1"/>
</dbReference>
<dbReference type="PANTHER" id="PTHR37017">
    <property type="entry name" value="AB HYDROLASE-1 DOMAIN-CONTAINING PROTEIN-RELATED"/>
    <property type="match status" value="1"/>
</dbReference>
<evidence type="ECO:0000259" key="1">
    <source>
        <dbReference type="Pfam" id="PF12697"/>
    </source>
</evidence>
<dbReference type="Pfam" id="PF12697">
    <property type="entry name" value="Abhydrolase_6"/>
    <property type="match status" value="1"/>
</dbReference>
<dbReference type="InterPro" id="IPR000073">
    <property type="entry name" value="AB_hydrolase_1"/>
</dbReference>
<gene>
    <name evidence="2" type="ORF">OG563_35000</name>
</gene>
<dbReference type="Gene3D" id="3.40.50.1820">
    <property type="entry name" value="alpha/beta hydrolase"/>
    <property type="match status" value="1"/>
</dbReference>
<protein>
    <submittedName>
        <fullName evidence="2">Alpha/beta hydrolase</fullName>
    </submittedName>
</protein>
<sequence>MITNPQTTPILFLSGAGLPAWIWDDVRDSLPVESVVATSPRQADATLRDYVDAALAQAPGPVFTIVAHSIGGVVASEIAASAPERIDGLLGIAVSVPTTGTSYLDAMPLPPRLVMGLIMRFAGTKPPEKAIRSGLCSGLGDADTARIVEEFAPESPRLYRDRVSARTFPARSGYVVTTSDRVILAAEQQKHAAELGSKFHREMLTGHLPMLEDPALLTKIVEEFKSQD</sequence>
<proteinExistence type="predicted"/>
<dbReference type="InterPro" id="IPR029058">
    <property type="entry name" value="AB_hydrolase_fold"/>
</dbReference>
<keyword evidence="2" id="KW-0378">Hydrolase</keyword>
<dbReference type="GO" id="GO:0016787">
    <property type="term" value="F:hydrolase activity"/>
    <property type="evidence" value="ECO:0007669"/>
    <property type="project" value="UniProtKB-KW"/>
</dbReference>
<accession>A0ABZ1YMU7</accession>
<organism evidence="2 3">
    <name type="scientific">Nocardia vinacea</name>
    <dbReference type="NCBI Taxonomy" id="96468"/>
    <lineage>
        <taxon>Bacteria</taxon>
        <taxon>Bacillati</taxon>
        <taxon>Actinomycetota</taxon>
        <taxon>Actinomycetes</taxon>
        <taxon>Mycobacteriales</taxon>
        <taxon>Nocardiaceae</taxon>
        <taxon>Nocardia</taxon>
    </lineage>
</organism>
<feature type="domain" description="AB hydrolase-1" evidence="1">
    <location>
        <begin position="10"/>
        <end position="216"/>
    </location>
</feature>
<evidence type="ECO:0000313" key="3">
    <source>
        <dbReference type="Proteomes" id="UP001432062"/>
    </source>
</evidence>
<dbReference type="PANTHER" id="PTHR37017:SF11">
    <property type="entry name" value="ESTERASE_LIPASE_THIOESTERASE DOMAIN-CONTAINING PROTEIN"/>
    <property type="match status" value="1"/>
</dbReference>
<evidence type="ECO:0000313" key="2">
    <source>
        <dbReference type="EMBL" id="WUV44343.1"/>
    </source>
</evidence>
<dbReference type="Proteomes" id="UP001432062">
    <property type="component" value="Chromosome"/>
</dbReference>
<dbReference type="SUPFAM" id="SSF53474">
    <property type="entry name" value="alpha/beta-Hydrolases"/>
    <property type="match status" value="1"/>
</dbReference>
<dbReference type="InterPro" id="IPR052897">
    <property type="entry name" value="Sec-Metab_Biosynth_Hydrolase"/>
</dbReference>